<dbReference type="SUPFAM" id="SSF53383">
    <property type="entry name" value="PLP-dependent transferases"/>
    <property type="match status" value="1"/>
</dbReference>
<evidence type="ECO:0000256" key="6">
    <source>
        <dbReference type="RuleBase" id="RU000481"/>
    </source>
</evidence>
<keyword evidence="3 6" id="KW-0032">Aminotransferase</keyword>
<dbReference type="InterPro" id="IPR015422">
    <property type="entry name" value="PyrdxlP-dep_Trfase_small"/>
</dbReference>
<dbReference type="InterPro" id="IPR004838">
    <property type="entry name" value="NHTrfase_class1_PyrdxlP-BS"/>
</dbReference>
<dbReference type="EC" id="2.6.1.-" evidence="6"/>
<dbReference type="GO" id="GO:0008483">
    <property type="term" value="F:transaminase activity"/>
    <property type="evidence" value="ECO:0007669"/>
    <property type="project" value="UniProtKB-KW"/>
</dbReference>
<evidence type="ECO:0000256" key="3">
    <source>
        <dbReference type="ARBA" id="ARBA00022576"/>
    </source>
</evidence>
<protein>
    <recommendedName>
        <fullName evidence="6">Aminotransferase</fullName>
        <ecNumber evidence="6">2.6.1.-</ecNumber>
    </recommendedName>
</protein>
<keyword evidence="4 6" id="KW-0808">Transferase</keyword>
<organism evidence="8 9">
    <name type="scientific">Candidatus Beckwithbacteria bacterium CG2_30_44_31</name>
    <dbReference type="NCBI Taxonomy" id="1805035"/>
    <lineage>
        <taxon>Bacteria</taxon>
        <taxon>Candidatus Beckwithiibacteriota</taxon>
    </lineage>
</organism>
<comment type="cofactor">
    <cofactor evidence="1 6">
        <name>pyridoxal 5'-phosphate</name>
        <dbReference type="ChEBI" id="CHEBI:597326"/>
    </cofactor>
</comment>
<evidence type="ECO:0000256" key="5">
    <source>
        <dbReference type="ARBA" id="ARBA00022898"/>
    </source>
</evidence>
<comment type="similarity">
    <text evidence="2 6">Belongs to the class-I pyridoxal-phosphate-dependent aminotransferase family.</text>
</comment>
<accession>A0A1J5B0V6</accession>
<dbReference type="InterPro" id="IPR050596">
    <property type="entry name" value="AspAT/PAT-like"/>
</dbReference>
<dbReference type="InterPro" id="IPR015421">
    <property type="entry name" value="PyrdxlP-dep_Trfase_major"/>
</dbReference>
<sequence>MKPPAKIFARIGTENAFAIGPQIIALEKEGYDIVRVNIGEPGCNISKAASQAMIESVKNHETHYAASAGIDSLRETVAEYLTATRKVKFAAQDIVMAPGGKPVIGGTMFILVNPEDEVIYPTPGYPIYESMVNFIGAKPRPILLKETNGFRFEINDLKKLVNKKTKLLVLNSPSNPTGGVLEKKDMEEIAKLAKKFDFYVLSDEIYSRIAFGDKMTEVNYKGNKFKVTDSIVSQPGMAQRTVLMDGFSKTYAMTGLRLGYAASKIPGFSAKFLTFAINFWSNLPMPCMRAAAAALGKDQSEAQAEVKLYRQKRDVIVPTLNEIKGIKCHNPLGSFYLFVNVTKACRKLKLKDSEEMRKYLLTYDKKGKRGVAVLARQHFGKKLAREKEEYIRISIAGSLPSLKEAVKRIKEAVEFDQS</sequence>
<dbReference type="PANTHER" id="PTHR46383:SF1">
    <property type="entry name" value="ASPARTATE AMINOTRANSFERASE"/>
    <property type="match status" value="1"/>
</dbReference>
<dbReference type="GO" id="GO:0030170">
    <property type="term" value="F:pyridoxal phosphate binding"/>
    <property type="evidence" value="ECO:0007669"/>
    <property type="project" value="InterPro"/>
</dbReference>
<evidence type="ECO:0000256" key="1">
    <source>
        <dbReference type="ARBA" id="ARBA00001933"/>
    </source>
</evidence>
<dbReference type="Proteomes" id="UP000183605">
    <property type="component" value="Unassembled WGS sequence"/>
</dbReference>
<dbReference type="CDD" id="cd00609">
    <property type="entry name" value="AAT_like"/>
    <property type="match status" value="1"/>
</dbReference>
<keyword evidence="5" id="KW-0663">Pyridoxal phosphate</keyword>
<evidence type="ECO:0000259" key="7">
    <source>
        <dbReference type="Pfam" id="PF00155"/>
    </source>
</evidence>
<dbReference type="InterPro" id="IPR004839">
    <property type="entry name" value="Aminotransferase_I/II_large"/>
</dbReference>
<dbReference type="Gene3D" id="3.40.640.10">
    <property type="entry name" value="Type I PLP-dependent aspartate aminotransferase-like (Major domain)"/>
    <property type="match status" value="1"/>
</dbReference>
<proteinExistence type="inferred from homology"/>
<gene>
    <name evidence="8" type="ORF">AUK18_00100</name>
</gene>
<evidence type="ECO:0000256" key="4">
    <source>
        <dbReference type="ARBA" id="ARBA00022679"/>
    </source>
</evidence>
<dbReference type="GO" id="GO:0006520">
    <property type="term" value="P:amino acid metabolic process"/>
    <property type="evidence" value="ECO:0007669"/>
    <property type="project" value="InterPro"/>
</dbReference>
<dbReference type="PANTHER" id="PTHR46383">
    <property type="entry name" value="ASPARTATE AMINOTRANSFERASE"/>
    <property type="match status" value="1"/>
</dbReference>
<evidence type="ECO:0000313" key="9">
    <source>
        <dbReference type="Proteomes" id="UP000183605"/>
    </source>
</evidence>
<dbReference type="InterPro" id="IPR015424">
    <property type="entry name" value="PyrdxlP-dep_Trfase"/>
</dbReference>
<evidence type="ECO:0000256" key="2">
    <source>
        <dbReference type="ARBA" id="ARBA00007441"/>
    </source>
</evidence>
<dbReference type="EMBL" id="MNXQ01000003">
    <property type="protein sequence ID" value="OIP04417.1"/>
    <property type="molecule type" value="Genomic_DNA"/>
</dbReference>
<dbReference type="PROSITE" id="PS00105">
    <property type="entry name" value="AA_TRANSFER_CLASS_1"/>
    <property type="match status" value="1"/>
</dbReference>
<dbReference type="Gene3D" id="3.90.1150.10">
    <property type="entry name" value="Aspartate Aminotransferase, domain 1"/>
    <property type="match status" value="1"/>
</dbReference>
<dbReference type="Pfam" id="PF00155">
    <property type="entry name" value="Aminotran_1_2"/>
    <property type="match status" value="1"/>
</dbReference>
<name>A0A1J5B0V6_9BACT</name>
<evidence type="ECO:0000313" key="8">
    <source>
        <dbReference type="EMBL" id="OIP04417.1"/>
    </source>
</evidence>
<comment type="caution">
    <text evidence="8">The sequence shown here is derived from an EMBL/GenBank/DDBJ whole genome shotgun (WGS) entry which is preliminary data.</text>
</comment>
<feature type="domain" description="Aminotransferase class I/classII large" evidence="7">
    <location>
        <begin position="33"/>
        <end position="409"/>
    </location>
</feature>
<dbReference type="AlphaFoldDB" id="A0A1J5B0V6"/>
<reference evidence="8 9" key="1">
    <citation type="journal article" date="2016" name="Environ. Microbiol.">
        <title>Genomic resolution of a cold subsurface aquifer community provides metabolic insights for novel microbes adapted to high CO concentrations.</title>
        <authorList>
            <person name="Probst A.J."/>
            <person name="Castelle C.J."/>
            <person name="Singh A."/>
            <person name="Brown C.T."/>
            <person name="Anantharaman K."/>
            <person name="Sharon I."/>
            <person name="Hug L.A."/>
            <person name="Burstein D."/>
            <person name="Emerson J.B."/>
            <person name="Thomas B.C."/>
            <person name="Banfield J.F."/>
        </authorList>
    </citation>
    <scope>NUCLEOTIDE SEQUENCE [LARGE SCALE GENOMIC DNA]</scope>
    <source>
        <strain evidence="8">CG2_30_44_31</strain>
    </source>
</reference>